<protein>
    <submittedName>
        <fullName evidence="2">Uncharacterized protein</fullName>
    </submittedName>
</protein>
<evidence type="ECO:0000313" key="2">
    <source>
        <dbReference type="EMBL" id="OOF97067.1"/>
    </source>
</evidence>
<dbReference type="AlphaFoldDB" id="A0A1R3RRG4"/>
<accession>A0A1R3RRG4</accession>
<feature type="transmembrane region" description="Helical" evidence="1">
    <location>
        <begin position="70"/>
        <end position="94"/>
    </location>
</feature>
<evidence type="ECO:0000256" key="1">
    <source>
        <dbReference type="SAM" id="Phobius"/>
    </source>
</evidence>
<proteinExistence type="predicted"/>
<reference evidence="3" key="1">
    <citation type="journal article" date="2017" name="Genome Biol.">
        <title>Comparative genomics reveals high biological diversity and specific adaptations in the industrially and medically important fungal genus Aspergillus.</title>
        <authorList>
            <person name="de Vries R.P."/>
            <person name="Riley R."/>
            <person name="Wiebenga A."/>
            <person name="Aguilar-Osorio G."/>
            <person name="Amillis S."/>
            <person name="Uchima C.A."/>
            <person name="Anderluh G."/>
            <person name="Asadollahi M."/>
            <person name="Askin M."/>
            <person name="Barry K."/>
            <person name="Battaglia E."/>
            <person name="Bayram O."/>
            <person name="Benocci T."/>
            <person name="Braus-Stromeyer S.A."/>
            <person name="Caldana C."/>
            <person name="Canovas D."/>
            <person name="Cerqueira G.C."/>
            <person name="Chen F."/>
            <person name="Chen W."/>
            <person name="Choi C."/>
            <person name="Clum A."/>
            <person name="Dos Santos R.A."/>
            <person name="Damasio A.R."/>
            <person name="Diallinas G."/>
            <person name="Emri T."/>
            <person name="Fekete E."/>
            <person name="Flipphi M."/>
            <person name="Freyberg S."/>
            <person name="Gallo A."/>
            <person name="Gournas C."/>
            <person name="Habgood R."/>
            <person name="Hainaut M."/>
            <person name="Harispe M.L."/>
            <person name="Henrissat B."/>
            <person name="Hilden K.S."/>
            <person name="Hope R."/>
            <person name="Hossain A."/>
            <person name="Karabika E."/>
            <person name="Karaffa L."/>
            <person name="Karanyi Z."/>
            <person name="Krasevec N."/>
            <person name="Kuo A."/>
            <person name="Kusch H."/>
            <person name="LaButti K."/>
            <person name="Lagendijk E.L."/>
            <person name="Lapidus A."/>
            <person name="Levasseur A."/>
            <person name="Lindquist E."/>
            <person name="Lipzen A."/>
            <person name="Logrieco A.F."/>
            <person name="MacCabe A."/>
            <person name="Maekelae M.R."/>
            <person name="Malavazi I."/>
            <person name="Melin P."/>
            <person name="Meyer V."/>
            <person name="Mielnichuk N."/>
            <person name="Miskei M."/>
            <person name="Molnar A.P."/>
            <person name="Mule G."/>
            <person name="Ngan C.Y."/>
            <person name="Orejas M."/>
            <person name="Orosz E."/>
            <person name="Ouedraogo J.P."/>
            <person name="Overkamp K.M."/>
            <person name="Park H.-S."/>
            <person name="Perrone G."/>
            <person name="Piumi F."/>
            <person name="Punt P.J."/>
            <person name="Ram A.F."/>
            <person name="Ramon A."/>
            <person name="Rauscher S."/>
            <person name="Record E."/>
            <person name="Riano-Pachon D.M."/>
            <person name="Robert V."/>
            <person name="Roehrig J."/>
            <person name="Ruller R."/>
            <person name="Salamov A."/>
            <person name="Salih N.S."/>
            <person name="Samson R.A."/>
            <person name="Sandor E."/>
            <person name="Sanguinetti M."/>
            <person name="Schuetze T."/>
            <person name="Sepcic K."/>
            <person name="Shelest E."/>
            <person name="Sherlock G."/>
            <person name="Sophianopoulou V."/>
            <person name="Squina F.M."/>
            <person name="Sun H."/>
            <person name="Susca A."/>
            <person name="Todd R.B."/>
            <person name="Tsang A."/>
            <person name="Unkles S.E."/>
            <person name="van de Wiele N."/>
            <person name="van Rossen-Uffink D."/>
            <person name="Oliveira J.V."/>
            <person name="Vesth T.C."/>
            <person name="Visser J."/>
            <person name="Yu J.-H."/>
            <person name="Zhou M."/>
            <person name="Andersen M.R."/>
            <person name="Archer D.B."/>
            <person name="Baker S.E."/>
            <person name="Benoit I."/>
            <person name="Brakhage A.A."/>
            <person name="Braus G.H."/>
            <person name="Fischer R."/>
            <person name="Frisvad J.C."/>
            <person name="Goldman G.H."/>
            <person name="Houbraken J."/>
            <person name="Oakley B."/>
            <person name="Pocsi I."/>
            <person name="Scazzocchio C."/>
            <person name="Seiboth B."/>
            <person name="vanKuyk P.A."/>
            <person name="Wortman J."/>
            <person name="Dyer P.S."/>
            <person name="Grigoriev I.V."/>
        </authorList>
    </citation>
    <scope>NUCLEOTIDE SEQUENCE [LARGE SCALE GENOMIC DNA]</scope>
    <source>
        <strain evidence="3">ITEM 5010</strain>
    </source>
</reference>
<name>A0A1R3RRG4_ASPC5</name>
<evidence type="ECO:0000313" key="3">
    <source>
        <dbReference type="Proteomes" id="UP000188318"/>
    </source>
</evidence>
<feature type="transmembrane region" description="Helical" evidence="1">
    <location>
        <begin position="40"/>
        <end position="58"/>
    </location>
</feature>
<organism evidence="2 3">
    <name type="scientific">Aspergillus carbonarius (strain ITEM 5010)</name>
    <dbReference type="NCBI Taxonomy" id="602072"/>
    <lineage>
        <taxon>Eukaryota</taxon>
        <taxon>Fungi</taxon>
        <taxon>Dikarya</taxon>
        <taxon>Ascomycota</taxon>
        <taxon>Pezizomycotina</taxon>
        <taxon>Eurotiomycetes</taxon>
        <taxon>Eurotiomycetidae</taxon>
        <taxon>Eurotiales</taxon>
        <taxon>Aspergillaceae</taxon>
        <taxon>Aspergillus</taxon>
        <taxon>Aspergillus subgen. Circumdati</taxon>
    </lineage>
</organism>
<feature type="transmembrane region" description="Helical" evidence="1">
    <location>
        <begin position="7"/>
        <end position="34"/>
    </location>
</feature>
<keyword evidence="3" id="KW-1185">Reference proteome</keyword>
<dbReference type="EMBL" id="KV907497">
    <property type="protein sequence ID" value="OOF97067.1"/>
    <property type="molecule type" value="Genomic_DNA"/>
</dbReference>
<sequence>MNGARLLLHFVLVFILLLTLIFIFVFLLRILIVIEVITEPLIIVHVNIILVIVFLHLLSFGLGLSLGLLLLLNVLLLLLLSLLLLFLLLVPVLVQFLDIFLGLVDEIVPHHPAFAEAFFNLEQAELQTRTQFNQLDRPLLDLWSVAQLLLRLLLLASLHALHFTLRQDLSRGALRHLDLCIRVHFRFTGRGIAGRGRVQQIIRRILQLAQVGHRSALLLPGPDFLRIKAANAFRDARLLRSDGVMAEVQNIRVFFLAFGSEFTVQEHDTADRGERSGLGINRREEGLKDGGCETLQTLRHLGVLSGVGRVEVVHDQQRRCLVILATASRTLQCLLDISTEGVVLHLEVQCRTPRRKREAQIRVSRRRLREKKKMCNSKGTSHGCVIPQSV</sequence>
<dbReference type="VEuPathDB" id="FungiDB:ASPCADRAFT_514109"/>
<keyword evidence="1" id="KW-0812">Transmembrane</keyword>
<keyword evidence="1" id="KW-0472">Membrane</keyword>
<gene>
    <name evidence="2" type="ORF">ASPCADRAFT_514109</name>
</gene>
<keyword evidence="1" id="KW-1133">Transmembrane helix</keyword>
<dbReference type="Proteomes" id="UP000188318">
    <property type="component" value="Unassembled WGS sequence"/>
</dbReference>